<feature type="transmembrane region" description="Helical" evidence="1">
    <location>
        <begin position="48"/>
        <end position="71"/>
    </location>
</feature>
<protein>
    <recommendedName>
        <fullName evidence="4">DUF1772 domain-containing protein</fullName>
    </recommendedName>
</protein>
<gene>
    <name evidence="2" type="ORF">C7476_104240</name>
</gene>
<evidence type="ECO:0008006" key="4">
    <source>
        <dbReference type="Google" id="ProtNLM"/>
    </source>
</evidence>
<accession>A0A368YWB1</accession>
<evidence type="ECO:0000256" key="1">
    <source>
        <dbReference type="SAM" id="Phobius"/>
    </source>
</evidence>
<keyword evidence="1" id="KW-1133">Transmembrane helix</keyword>
<name>A0A368YWB1_9HYPH</name>
<evidence type="ECO:0000313" key="2">
    <source>
        <dbReference type="EMBL" id="RCW84485.1"/>
    </source>
</evidence>
<comment type="caution">
    <text evidence="2">The sequence shown here is derived from an EMBL/GenBank/DDBJ whole genome shotgun (WGS) entry which is preliminary data.</text>
</comment>
<keyword evidence="1" id="KW-0812">Transmembrane</keyword>
<organism evidence="2 3">
    <name type="scientific">Phyllobacterium bourgognense</name>
    <dbReference type="NCBI Taxonomy" id="314236"/>
    <lineage>
        <taxon>Bacteria</taxon>
        <taxon>Pseudomonadati</taxon>
        <taxon>Pseudomonadota</taxon>
        <taxon>Alphaproteobacteria</taxon>
        <taxon>Hyphomicrobiales</taxon>
        <taxon>Phyllobacteriaceae</taxon>
        <taxon>Phyllobacterium</taxon>
    </lineage>
</organism>
<keyword evidence="3" id="KW-1185">Reference proteome</keyword>
<proteinExistence type="predicted"/>
<sequence length="164" mass="18117">MDTFMHILSLLLVAVAMGLSLAHALEFPGKKRLNKDQYGIVQPIYYPGFTFGGLVGEFGGIVALAILLLILPYGTTRFWWSAAALACLVVVNLIYWAFTHRVNNFWLRDTKLSGAGNTFFSSFAGKGGKEDWKQLRNIWEYSHVARAVFAILSLVSIAIALTAS</sequence>
<dbReference type="AlphaFoldDB" id="A0A368YWB1"/>
<dbReference type="OrthoDB" id="5195424at2"/>
<dbReference type="Proteomes" id="UP000253324">
    <property type="component" value="Unassembled WGS sequence"/>
</dbReference>
<dbReference type="RefSeq" id="WP_114429757.1">
    <property type="nucleotide sequence ID" value="NZ_QPJM01000004.1"/>
</dbReference>
<evidence type="ECO:0000313" key="3">
    <source>
        <dbReference type="Proteomes" id="UP000253324"/>
    </source>
</evidence>
<dbReference type="EMBL" id="QPJM01000004">
    <property type="protein sequence ID" value="RCW84485.1"/>
    <property type="molecule type" value="Genomic_DNA"/>
</dbReference>
<feature type="transmembrane region" description="Helical" evidence="1">
    <location>
        <begin position="78"/>
        <end position="98"/>
    </location>
</feature>
<reference evidence="2 3" key="1">
    <citation type="submission" date="2018-07" db="EMBL/GenBank/DDBJ databases">
        <title>Genomic Encyclopedia of Type Strains, Phase III (KMG-III): the genomes of soil and plant-associated and newly described type strains.</title>
        <authorList>
            <person name="Whitman W."/>
        </authorList>
    </citation>
    <scope>NUCLEOTIDE SEQUENCE [LARGE SCALE GENOMIC DNA]</scope>
    <source>
        <strain evidence="2 3">31-25a</strain>
    </source>
</reference>
<keyword evidence="1" id="KW-0472">Membrane</keyword>
<feature type="transmembrane region" description="Helical" evidence="1">
    <location>
        <begin position="144"/>
        <end position="163"/>
    </location>
</feature>